<keyword evidence="2" id="KW-1185">Reference proteome</keyword>
<reference evidence="1 2" key="1">
    <citation type="journal article" date="2021" name="Sci. Rep.">
        <title>The genome of the diatom Chaetoceros tenuissimus carries an ancient integrated fragment of an extant virus.</title>
        <authorList>
            <person name="Hongo Y."/>
            <person name="Kimura K."/>
            <person name="Takaki Y."/>
            <person name="Yoshida Y."/>
            <person name="Baba S."/>
            <person name="Kobayashi G."/>
            <person name="Nagasaki K."/>
            <person name="Hano T."/>
            <person name="Tomaru Y."/>
        </authorList>
    </citation>
    <scope>NUCLEOTIDE SEQUENCE [LARGE SCALE GENOMIC DNA]</scope>
    <source>
        <strain evidence="1 2">NIES-3715</strain>
    </source>
</reference>
<protein>
    <submittedName>
        <fullName evidence="1">Uncharacterized protein</fullName>
    </submittedName>
</protein>
<evidence type="ECO:0000313" key="1">
    <source>
        <dbReference type="EMBL" id="GFH51893.1"/>
    </source>
</evidence>
<name>A0AAD3CTJ7_9STRA</name>
<dbReference type="AlphaFoldDB" id="A0AAD3CTJ7"/>
<dbReference type="Proteomes" id="UP001054902">
    <property type="component" value="Unassembled WGS sequence"/>
</dbReference>
<comment type="caution">
    <text evidence="1">The sequence shown here is derived from an EMBL/GenBank/DDBJ whole genome shotgun (WGS) entry which is preliminary data.</text>
</comment>
<evidence type="ECO:0000313" key="2">
    <source>
        <dbReference type="Proteomes" id="UP001054902"/>
    </source>
</evidence>
<accession>A0AAD3CTJ7</accession>
<proteinExistence type="predicted"/>
<sequence>MSELIDAMQKVKLPKTVPNSDDIQVCLQVSQPDPVIPSGFDVTPDLISDSEGETLMNFFDSNPDLWLYQGFEKRFRVQTYSINDLLNNDDVYCPQELKVLIEKVRGQVNSGDNNDLYGIPQELIVEERYASKFIKEERAGRLSSNAFETLPFMESSVCPCLIIVIDVLAMWDIWL</sequence>
<organism evidence="1 2">
    <name type="scientific">Chaetoceros tenuissimus</name>
    <dbReference type="NCBI Taxonomy" id="426638"/>
    <lineage>
        <taxon>Eukaryota</taxon>
        <taxon>Sar</taxon>
        <taxon>Stramenopiles</taxon>
        <taxon>Ochrophyta</taxon>
        <taxon>Bacillariophyta</taxon>
        <taxon>Coscinodiscophyceae</taxon>
        <taxon>Chaetocerotophycidae</taxon>
        <taxon>Chaetocerotales</taxon>
        <taxon>Chaetocerotaceae</taxon>
        <taxon>Chaetoceros</taxon>
    </lineage>
</organism>
<dbReference type="EMBL" id="BLLK01000045">
    <property type="protein sequence ID" value="GFH51893.1"/>
    <property type="molecule type" value="Genomic_DNA"/>
</dbReference>
<gene>
    <name evidence="1" type="ORF">CTEN210_08369</name>
</gene>